<dbReference type="Gene3D" id="2.40.170.20">
    <property type="entry name" value="TonB-dependent receptor, beta-barrel domain"/>
    <property type="match status" value="1"/>
</dbReference>
<dbReference type="InterPro" id="IPR012910">
    <property type="entry name" value="Plug_dom"/>
</dbReference>
<keyword evidence="7 8" id="KW-0998">Cell outer membrane</keyword>
<dbReference type="NCBIfam" id="TIGR04056">
    <property type="entry name" value="OMP_RagA_SusC"/>
    <property type="match status" value="1"/>
</dbReference>
<dbReference type="InterPro" id="IPR008969">
    <property type="entry name" value="CarboxyPept-like_regulatory"/>
</dbReference>
<dbReference type="InterPro" id="IPR037066">
    <property type="entry name" value="Plug_dom_sf"/>
</dbReference>
<keyword evidence="13" id="KW-1185">Reference proteome</keyword>
<evidence type="ECO:0000259" key="11">
    <source>
        <dbReference type="Pfam" id="PF07715"/>
    </source>
</evidence>
<evidence type="ECO:0000256" key="2">
    <source>
        <dbReference type="ARBA" id="ARBA00022448"/>
    </source>
</evidence>
<keyword evidence="3 8" id="KW-1134">Transmembrane beta strand</keyword>
<keyword evidence="5 9" id="KW-0798">TonB box</keyword>
<dbReference type="SUPFAM" id="SSF49464">
    <property type="entry name" value="Carboxypeptidase regulatory domain-like"/>
    <property type="match status" value="1"/>
</dbReference>
<accession>A0A4R5DM51</accession>
<evidence type="ECO:0000256" key="8">
    <source>
        <dbReference type="PROSITE-ProRule" id="PRU01360"/>
    </source>
</evidence>
<evidence type="ECO:0000313" key="13">
    <source>
        <dbReference type="Proteomes" id="UP000294850"/>
    </source>
</evidence>
<proteinExistence type="inferred from homology"/>
<dbReference type="InterPro" id="IPR000531">
    <property type="entry name" value="Beta-barrel_TonB"/>
</dbReference>
<dbReference type="InterPro" id="IPR036942">
    <property type="entry name" value="Beta-barrel_TonB_sf"/>
</dbReference>
<feature type="domain" description="TonB-dependent receptor-like beta-barrel" evidence="10">
    <location>
        <begin position="504"/>
        <end position="907"/>
    </location>
</feature>
<evidence type="ECO:0000256" key="3">
    <source>
        <dbReference type="ARBA" id="ARBA00022452"/>
    </source>
</evidence>
<keyword evidence="6 8" id="KW-0472">Membrane</keyword>
<protein>
    <submittedName>
        <fullName evidence="12">SusC/RagA family TonB-linked outer membrane protein</fullName>
    </submittedName>
</protein>
<evidence type="ECO:0000313" key="12">
    <source>
        <dbReference type="EMBL" id="TDE13154.1"/>
    </source>
</evidence>
<comment type="similarity">
    <text evidence="8 9">Belongs to the TonB-dependent receptor family.</text>
</comment>
<evidence type="ECO:0000259" key="10">
    <source>
        <dbReference type="Pfam" id="PF00593"/>
    </source>
</evidence>
<dbReference type="PROSITE" id="PS52016">
    <property type="entry name" value="TONB_DEPENDENT_REC_3"/>
    <property type="match status" value="1"/>
</dbReference>
<keyword evidence="2 8" id="KW-0813">Transport</keyword>
<gene>
    <name evidence="12" type="ORF">E0F88_19035</name>
</gene>
<sequence length="1018" mass="109677">MGNLFLPFYHLHDDTRESLQSEKKQRRTATWSLLIFLLASISFGSVHAQDVTISGTVTDAKGSTLPGVSVSVKGTTKGSTSDMDGKYSVSASPASVLVFSFIGFSTKEVTVGSESKIDVVLTDDVKALEEVVVIGYGTVKKKDLTGSVASLQSKDFNKGVITSPDQLIQGRTPGVMVINNTGQPGGAATVRIRGNSSIRAGNNPLFVLDGIPLSGSSARPGGSGGFGSDGGNPLAYLNPSDIASMDILKDASATAIYGSRGANGVVIITTKRGASGAPTINFNASAGLSTLLRRPEVLSADEFRQAVKYYAPDAVTNSYDFGSDVNAFDEITRVAPVQNYSVAVTGGTDAGKYRISAGYMDQKGIIENSQLKKYTASINTNYRFLESKKLGLDFSVLFTQTDENIVPIDVGRGADGNLISMALAWNPTRPLRNTDGSFTYINNITGNPIANLAAYKDRATVNTIVASIAPSFKITNDLEYKFLYSVTRQMGIRKGMLIDGIVNQNTTNNGFAFVGNNQETNQQLTNTLSYNKQITPSLSVNAVAGYEFLTYANGWNTVNASGFTNVGLNFYDYLGYSIANNRGASSYRSPTNELQSFFVRAGFNYLDKYLFTGTVRRDGSTKFGENNKYANFPALALAWNVSNESFLKDNSVVNSLKARIGWGKTGNREFPSGASRDRYAFGNQSVSQANFGNPDLKWESSETINAGIDFGLFQSKIIGSIDYFNKKTTDALFERTLAQPAPSGRVWVNLDGEVRNKGVEVALTGTVFETKDWTWNISANATYLKNSVSGLPGFYETAQLRGQGFSGVLGQRMVSGQPLNVWYLAKYAGLDPATGTSMYVGADGNASSSVDPAQNKYYVGSPNPKYLLGFSTDVTYKKLSAVVNMNGAFGHYLFNNTFATVLGINNLTARNMAKEFYNTDIKESTSNSAAPSTRYLEKGDYMKMSNVTLSYRVGNIGKAFKNMSISLTGQNLFVITGYKGFDPEVNTDGSSSDIPSLGIEYVPYPSARTVLLGVNFSL</sequence>
<dbReference type="Pfam" id="PF00593">
    <property type="entry name" value="TonB_dep_Rec_b-barrel"/>
    <property type="match status" value="1"/>
</dbReference>
<dbReference type="Pfam" id="PF07715">
    <property type="entry name" value="Plug"/>
    <property type="match status" value="1"/>
</dbReference>
<dbReference type="EMBL" id="SMFL01000007">
    <property type="protein sequence ID" value="TDE13154.1"/>
    <property type="molecule type" value="Genomic_DNA"/>
</dbReference>
<dbReference type="FunFam" id="2.170.130.10:FF:000008">
    <property type="entry name" value="SusC/RagA family TonB-linked outer membrane protein"/>
    <property type="match status" value="1"/>
</dbReference>
<dbReference type="Gene3D" id="2.60.40.1120">
    <property type="entry name" value="Carboxypeptidase-like, regulatory domain"/>
    <property type="match status" value="1"/>
</dbReference>
<evidence type="ECO:0000256" key="6">
    <source>
        <dbReference type="ARBA" id="ARBA00023136"/>
    </source>
</evidence>
<dbReference type="Pfam" id="PF13715">
    <property type="entry name" value="CarbopepD_reg_2"/>
    <property type="match status" value="1"/>
</dbReference>
<evidence type="ECO:0000256" key="1">
    <source>
        <dbReference type="ARBA" id="ARBA00004571"/>
    </source>
</evidence>
<dbReference type="SUPFAM" id="SSF56935">
    <property type="entry name" value="Porins"/>
    <property type="match status" value="1"/>
</dbReference>
<dbReference type="InterPro" id="IPR039426">
    <property type="entry name" value="TonB-dep_rcpt-like"/>
</dbReference>
<reference evidence="12 13" key="1">
    <citation type="submission" date="2019-03" db="EMBL/GenBank/DDBJ databases">
        <title>Dyadobacter AR-3-6 sp. nov., isolated from arctic soil.</title>
        <authorList>
            <person name="Chaudhary D.K."/>
        </authorList>
    </citation>
    <scope>NUCLEOTIDE SEQUENCE [LARGE SCALE GENOMIC DNA]</scope>
    <source>
        <strain evidence="12 13">AR-3-6</strain>
    </source>
</reference>
<comment type="caution">
    <text evidence="12">The sequence shown here is derived from an EMBL/GenBank/DDBJ whole genome shotgun (WGS) entry which is preliminary data.</text>
</comment>
<organism evidence="12 13">
    <name type="scientific">Dyadobacter psychrotolerans</name>
    <dbReference type="NCBI Taxonomy" id="2541721"/>
    <lineage>
        <taxon>Bacteria</taxon>
        <taxon>Pseudomonadati</taxon>
        <taxon>Bacteroidota</taxon>
        <taxon>Cytophagia</taxon>
        <taxon>Cytophagales</taxon>
        <taxon>Spirosomataceae</taxon>
        <taxon>Dyadobacter</taxon>
    </lineage>
</organism>
<feature type="domain" description="TonB-dependent receptor plug" evidence="11">
    <location>
        <begin position="140"/>
        <end position="265"/>
    </location>
</feature>
<name>A0A4R5DM51_9BACT</name>
<dbReference type="AlphaFoldDB" id="A0A4R5DM51"/>
<dbReference type="InterPro" id="IPR023996">
    <property type="entry name" value="TonB-dep_OMP_SusC/RagA"/>
</dbReference>
<dbReference type="RefSeq" id="WP_131959874.1">
    <property type="nucleotide sequence ID" value="NZ_SMFL01000007.1"/>
</dbReference>
<dbReference type="OrthoDB" id="9768177at2"/>
<evidence type="ECO:0000256" key="7">
    <source>
        <dbReference type="ARBA" id="ARBA00023237"/>
    </source>
</evidence>
<dbReference type="Gene3D" id="2.170.130.10">
    <property type="entry name" value="TonB-dependent receptor, plug domain"/>
    <property type="match status" value="1"/>
</dbReference>
<comment type="subcellular location">
    <subcellularLocation>
        <location evidence="1 8">Cell outer membrane</location>
        <topology evidence="1 8">Multi-pass membrane protein</topology>
    </subcellularLocation>
</comment>
<dbReference type="NCBIfam" id="TIGR04057">
    <property type="entry name" value="SusC_RagA_signa"/>
    <property type="match status" value="1"/>
</dbReference>
<evidence type="ECO:0000256" key="4">
    <source>
        <dbReference type="ARBA" id="ARBA00022692"/>
    </source>
</evidence>
<dbReference type="InterPro" id="IPR023997">
    <property type="entry name" value="TonB-dep_OMP_SusC/RagA_CS"/>
</dbReference>
<keyword evidence="4 8" id="KW-0812">Transmembrane</keyword>
<evidence type="ECO:0000256" key="9">
    <source>
        <dbReference type="RuleBase" id="RU003357"/>
    </source>
</evidence>
<dbReference type="Proteomes" id="UP000294850">
    <property type="component" value="Unassembled WGS sequence"/>
</dbReference>
<evidence type="ECO:0000256" key="5">
    <source>
        <dbReference type="ARBA" id="ARBA00023077"/>
    </source>
</evidence>
<dbReference type="GO" id="GO:0009279">
    <property type="term" value="C:cell outer membrane"/>
    <property type="evidence" value="ECO:0007669"/>
    <property type="project" value="UniProtKB-SubCell"/>
</dbReference>